<gene>
    <name evidence="2" type="ORF">LBA_00596</name>
</gene>
<evidence type="ECO:0000313" key="2">
    <source>
        <dbReference type="EMBL" id="AGD92514.1"/>
    </source>
</evidence>
<dbReference type="EMBL" id="JX885207">
    <property type="protein sequence ID" value="AGD92514.1"/>
    <property type="molecule type" value="Genomic_DNA"/>
</dbReference>
<evidence type="ECO:0000313" key="3">
    <source>
        <dbReference type="Proteomes" id="UP000236749"/>
    </source>
</evidence>
<protein>
    <submittedName>
        <fullName evidence="2">Uncharacterized protein</fullName>
    </submittedName>
</protein>
<sequence length="221" mass="26287">MKQYKSLSQYHNIKFLIMSDDNKCDTNNQSDTNNQPNKEYYMDDDDNNMSSDVTSDVGYDSERGNNYLEKISDGVGNIQDFINANMSIYEEKSQEDLSPIKNSITSFLSWIKLNTDNDNTYKNFSNVFSSDYRISLYENVIKYFDDESIITDEFLTYWKFLVTDLMKNSRKYKSYTKDITINFEEYDCNLRLVKQKYIFKCYIDEESICYFKENGNDYYVS</sequence>
<feature type="region of interest" description="Disordered" evidence="1">
    <location>
        <begin position="24"/>
        <end position="48"/>
    </location>
</feature>
<reference evidence="2 3" key="1">
    <citation type="journal article" date="2013" name="Clin. Infect. Dis.">
        <title>First isolation of Mimivirus in a patient with pneumonia.</title>
        <authorList>
            <person name="Saadi H."/>
            <person name="Pagnier I."/>
            <person name="Colson P."/>
            <person name="Cherif J.K."/>
            <person name="Beji M."/>
            <person name="Boughalmi M."/>
            <person name="Azza S."/>
            <person name="Armstrong N."/>
            <person name="Robert C."/>
            <person name="Fournous G."/>
            <person name="La Scola B."/>
            <person name="Raoult D."/>
        </authorList>
    </citation>
    <scope>NUCLEOTIDE SEQUENCE [LARGE SCALE GENOMIC DNA]</scope>
    <source>
        <strain evidence="2">LBA111</strain>
    </source>
</reference>
<organism evidence="2 3">
    <name type="scientific">Megavirus lba</name>
    <dbReference type="NCBI Taxonomy" id="1235314"/>
    <lineage>
        <taxon>Viruses</taxon>
        <taxon>Varidnaviria</taxon>
        <taxon>Bamfordvirae</taxon>
        <taxon>Nucleocytoviricota</taxon>
        <taxon>Megaviricetes</taxon>
        <taxon>Imitervirales</taxon>
        <taxon>Mimiviridae</taxon>
        <taxon>Megamimivirinae</taxon>
        <taxon>Megavirus</taxon>
        <taxon>Megavirus chilense</taxon>
    </lineage>
</organism>
<accession>L7Y3Z8</accession>
<proteinExistence type="predicted"/>
<name>L7Y3Z8_9VIRU</name>
<feature type="compositionally biased region" description="Polar residues" evidence="1">
    <location>
        <begin position="25"/>
        <end position="37"/>
    </location>
</feature>
<dbReference type="Proteomes" id="UP000236749">
    <property type="component" value="Segment"/>
</dbReference>
<evidence type="ECO:0000256" key="1">
    <source>
        <dbReference type="SAM" id="MobiDB-lite"/>
    </source>
</evidence>